<dbReference type="PANTHER" id="PTHR43547:SF2">
    <property type="entry name" value="HYBRID SIGNAL TRANSDUCTION HISTIDINE KINASE C"/>
    <property type="match status" value="1"/>
</dbReference>
<feature type="domain" description="Histidine kinase" evidence="4">
    <location>
        <begin position="203"/>
        <end position="411"/>
    </location>
</feature>
<keyword evidence="5" id="KW-0808">Transferase</keyword>
<evidence type="ECO:0000256" key="1">
    <source>
        <dbReference type="ARBA" id="ARBA00000085"/>
    </source>
</evidence>
<dbReference type="InterPro" id="IPR003594">
    <property type="entry name" value="HATPase_dom"/>
</dbReference>
<dbReference type="Gene3D" id="3.30.565.10">
    <property type="entry name" value="Histidine kinase-like ATPase, C-terminal domain"/>
    <property type="match status" value="1"/>
</dbReference>
<dbReference type="SUPFAM" id="SSF55874">
    <property type="entry name" value="ATPase domain of HSP90 chaperone/DNA topoisomerase II/histidine kinase"/>
    <property type="match status" value="1"/>
</dbReference>
<dbReference type="SMART" id="SM00387">
    <property type="entry name" value="HATPase_c"/>
    <property type="match status" value="1"/>
</dbReference>
<evidence type="ECO:0000259" key="4">
    <source>
        <dbReference type="PROSITE" id="PS50109"/>
    </source>
</evidence>
<dbReference type="EMBL" id="JZWI01000033">
    <property type="protein sequence ID" value="KLN53488.1"/>
    <property type="molecule type" value="Genomic_DNA"/>
</dbReference>
<dbReference type="Proteomes" id="UP000035170">
    <property type="component" value="Unassembled WGS sequence"/>
</dbReference>
<proteinExistence type="predicted"/>
<evidence type="ECO:0000256" key="2">
    <source>
        <dbReference type="ARBA" id="ARBA00012438"/>
    </source>
</evidence>
<dbReference type="GO" id="GO:0000155">
    <property type="term" value="F:phosphorelay sensor kinase activity"/>
    <property type="evidence" value="ECO:0007669"/>
    <property type="project" value="TreeGrafter"/>
</dbReference>
<dbReference type="InterPro" id="IPR005467">
    <property type="entry name" value="His_kinase_dom"/>
</dbReference>
<sequence>MSTNVSSISQSQAPIVEFEPAKHELLACPAASCLTKEVFMHRFLLNNRDELIARCKAKVAQRPLRAATDKQLAHGVPMFLDQLTRTLSAEDDDELDLSIAISGPSGGDTLALSEIGVSATAHGKELLNLGYTVDQVVHDYGDLCQAITDLAFERDAPFAVVEFRTLNRCLDNAIADAVTEFSAQRDAQISVQQLAGEKQRLGFLVHELRNSLGTATLAVRALELGHMAISGATGAVLKRSLSTLGLLISRATAEVRGEGADQRQTFSVASFIADVDLVARLDVARKGAVFEVRTVDPSLAILANRDLLHAALANLLQNAFKYTQENSMVTLSAYASGEQVLIDVEDHCGGLPPGGAAKMFIPFSPNSDSRAGLGLGLSIARQSIEADNGTLTVRDVPGSGCIFTISLPLPSSS</sequence>
<dbReference type="InterPro" id="IPR036890">
    <property type="entry name" value="HATPase_C_sf"/>
</dbReference>
<protein>
    <recommendedName>
        <fullName evidence="2">histidine kinase</fullName>
        <ecNumber evidence="2">2.7.13.3</ecNumber>
    </recommendedName>
</protein>
<evidence type="ECO:0000256" key="3">
    <source>
        <dbReference type="ARBA" id="ARBA00022553"/>
    </source>
</evidence>
<dbReference type="AlphaFoldDB" id="A0A0H2LT94"/>
<keyword evidence="6" id="KW-1185">Reference proteome</keyword>
<dbReference type="PANTHER" id="PTHR43547">
    <property type="entry name" value="TWO-COMPONENT HISTIDINE KINASE"/>
    <property type="match status" value="1"/>
</dbReference>
<accession>A0A0H2LT94</accession>
<dbReference type="EC" id="2.7.13.3" evidence="2"/>
<comment type="caution">
    <text evidence="5">The sequence shown here is derived from an EMBL/GenBank/DDBJ whole genome shotgun (WGS) entry which is preliminary data.</text>
</comment>
<name>A0A0H2LT94_VARPD</name>
<dbReference type="PRINTS" id="PR00344">
    <property type="entry name" value="BCTRLSENSOR"/>
</dbReference>
<gene>
    <name evidence="5" type="primary">kinB</name>
    <name evidence="5" type="ORF">VPARA_53270</name>
</gene>
<evidence type="ECO:0000313" key="6">
    <source>
        <dbReference type="Proteomes" id="UP000035170"/>
    </source>
</evidence>
<comment type="catalytic activity">
    <reaction evidence="1">
        <text>ATP + protein L-histidine = ADP + protein N-phospho-L-histidine.</text>
        <dbReference type="EC" id="2.7.13.3"/>
    </reaction>
</comment>
<dbReference type="Pfam" id="PF02518">
    <property type="entry name" value="HATPase_c"/>
    <property type="match status" value="1"/>
</dbReference>
<organism evidence="5 6">
    <name type="scientific">Variovorax paradoxus</name>
    <dbReference type="NCBI Taxonomy" id="34073"/>
    <lineage>
        <taxon>Bacteria</taxon>
        <taxon>Pseudomonadati</taxon>
        <taxon>Pseudomonadota</taxon>
        <taxon>Betaproteobacteria</taxon>
        <taxon>Burkholderiales</taxon>
        <taxon>Comamonadaceae</taxon>
        <taxon>Variovorax</taxon>
    </lineage>
</organism>
<dbReference type="PATRIC" id="fig|34073.19.peg.5444"/>
<evidence type="ECO:0000313" key="5">
    <source>
        <dbReference type="EMBL" id="KLN53488.1"/>
    </source>
</evidence>
<keyword evidence="3" id="KW-0597">Phosphoprotein</keyword>
<dbReference type="PROSITE" id="PS50109">
    <property type="entry name" value="HIS_KIN"/>
    <property type="match status" value="1"/>
</dbReference>
<dbReference type="InterPro" id="IPR004358">
    <property type="entry name" value="Sig_transdc_His_kin-like_C"/>
</dbReference>
<reference evidence="5 6" key="1">
    <citation type="submission" date="2015-03" db="EMBL/GenBank/DDBJ databases">
        <title>Genome sequence of Variovorax paradoxus TBEA6.</title>
        <authorList>
            <person name="Poehlein A."/>
            <person name="Schuldes J."/>
            <person name="Wuebbeler J.H."/>
            <person name="Hiessl S."/>
            <person name="Steinbuechel A."/>
            <person name="Daniel R."/>
        </authorList>
    </citation>
    <scope>NUCLEOTIDE SEQUENCE [LARGE SCALE GENOMIC DNA]</scope>
    <source>
        <strain evidence="5 6">TBEA6</strain>
    </source>
</reference>